<name>A0A7W6MAP7_9RHOB</name>
<sequence length="629" mass="69184">MKDAGAVDQPPNPVDPSNWAHKIRTVKDAHIIPSDGRSLIQGCGVYTSDHAYCHDAVLWRRRALMVPAENPTFDQSDNPVKGTYLWGGVLHGHFGHFLVESLGRIWGYEAEELKIDGVLFLEKRSDEHDESTAIAWHNDSAPVLTGFQEELFNQFGIKAPIGVVRTPVQVERLIIPGQAFGMGTMATGTPAFRKFVQSRIGNEIEADGPKKLYISRSAYGARRGGVIGENLLEKRLEQDGYTAFHPQKESLQTQIARYKAASDIVALDGSALHLAAMVAGPDQKIAMIKRRSSPISIGIEANLTSFIGRKPVVVDAIRRNWIRSDRKRVDRFSIAELDFAATGAALESAGMATAADWPELDEKTLKGLLEKLNSETRYSFRLEGTEAPKGLPDGIVAACHGIEVPQSHAVGPKWLVRKINNGRYEKEEIAGALFLVDEGDRVLECGAGIGIVGTSVAHNCKPAVMRSFEANPHLIEVVEATYRRNGVDDRISVTHGALMAGKNIPQKIDFNVSKRFAFSSLDAPQRELSETVSVPVHDFAKLKEDFRPTVLLMDIEGGELDFLREADLSGINVVVMEFHPEVYGQEGMEFCKAQIRKAGLEPVKGKSTETVWAAQRTTEKTTKNEGSKK</sequence>
<proteinExistence type="predicted"/>
<dbReference type="InterPro" id="IPR029063">
    <property type="entry name" value="SAM-dependent_MTases_sf"/>
</dbReference>
<dbReference type="Proteomes" id="UP000565745">
    <property type="component" value="Unassembled WGS sequence"/>
</dbReference>
<dbReference type="OrthoDB" id="7843421at2"/>
<accession>A0A7W6MAP7</accession>
<keyword evidence="3" id="KW-0808">Transferase</keyword>
<feature type="domain" description="Glycosyltransferase 61 catalytic" evidence="1">
    <location>
        <begin position="94"/>
        <end position="276"/>
    </location>
</feature>
<dbReference type="Gene3D" id="3.40.50.150">
    <property type="entry name" value="Vaccinia Virus protein VP39"/>
    <property type="match status" value="1"/>
</dbReference>
<dbReference type="RefSeq" id="WP_052836100.1">
    <property type="nucleotide sequence ID" value="NZ_JACIFU010000003.1"/>
</dbReference>
<evidence type="ECO:0000259" key="1">
    <source>
        <dbReference type="Pfam" id="PF04577"/>
    </source>
</evidence>
<dbReference type="Pfam" id="PF04577">
    <property type="entry name" value="Glyco_transf_61"/>
    <property type="match status" value="1"/>
</dbReference>
<gene>
    <name evidence="3" type="ORF">GGR93_002540</name>
</gene>
<keyword evidence="4" id="KW-1185">Reference proteome</keyword>
<protein>
    <submittedName>
        <fullName evidence="3">FkbM family methyltransferase</fullName>
    </submittedName>
</protein>
<dbReference type="InterPro" id="IPR006342">
    <property type="entry name" value="FkbM_mtfrase"/>
</dbReference>
<evidence type="ECO:0000313" key="4">
    <source>
        <dbReference type="Proteomes" id="UP000565745"/>
    </source>
</evidence>
<dbReference type="GO" id="GO:0008168">
    <property type="term" value="F:methyltransferase activity"/>
    <property type="evidence" value="ECO:0007669"/>
    <property type="project" value="UniProtKB-KW"/>
</dbReference>
<dbReference type="InterPro" id="IPR049625">
    <property type="entry name" value="Glyco_transf_61_cat"/>
</dbReference>
<dbReference type="Pfam" id="PF05050">
    <property type="entry name" value="Methyltransf_21"/>
    <property type="match status" value="1"/>
</dbReference>
<dbReference type="SUPFAM" id="SSF53335">
    <property type="entry name" value="S-adenosyl-L-methionine-dependent methyltransferases"/>
    <property type="match status" value="1"/>
</dbReference>
<dbReference type="GO" id="GO:0032259">
    <property type="term" value="P:methylation"/>
    <property type="evidence" value="ECO:0007669"/>
    <property type="project" value="UniProtKB-KW"/>
</dbReference>
<evidence type="ECO:0000313" key="3">
    <source>
        <dbReference type="EMBL" id="MBB4174752.1"/>
    </source>
</evidence>
<reference evidence="3 4" key="1">
    <citation type="submission" date="2020-08" db="EMBL/GenBank/DDBJ databases">
        <title>Genomic Encyclopedia of Type Strains, Phase IV (KMG-IV): sequencing the most valuable type-strain genomes for metagenomic binning, comparative biology and taxonomic classification.</title>
        <authorList>
            <person name="Goeker M."/>
        </authorList>
    </citation>
    <scope>NUCLEOTIDE SEQUENCE [LARGE SCALE GENOMIC DNA]</scope>
    <source>
        <strain evidence="3 4">DSM 101015</strain>
    </source>
</reference>
<dbReference type="AlphaFoldDB" id="A0A7W6MAP7"/>
<feature type="domain" description="Methyltransferase FkbM" evidence="2">
    <location>
        <begin position="445"/>
        <end position="582"/>
    </location>
</feature>
<dbReference type="NCBIfam" id="TIGR01444">
    <property type="entry name" value="fkbM_fam"/>
    <property type="match status" value="1"/>
</dbReference>
<dbReference type="EMBL" id="JACIFU010000003">
    <property type="protein sequence ID" value="MBB4174752.1"/>
    <property type="molecule type" value="Genomic_DNA"/>
</dbReference>
<comment type="caution">
    <text evidence="3">The sequence shown here is derived from an EMBL/GenBank/DDBJ whole genome shotgun (WGS) entry which is preliminary data.</text>
</comment>
<keyword evidence="3" id="KW-0489">Methyltransferase</keyword>
<evidence type="ECO:0000259" key="2">
    <source>
        <dbReference type="Pfam" id="PF05050"/>
    </source>
</evidence>
<dbReference type="GO" id="GO:0016757">
    <property type="term" value="F:glycosyltransferase activity"/>
    <property type="evidence" value="ECO:0007669"/>
    <property type="project" value="InterPro"/>
</dbReference>
<organism evidence="3 4">
    <name type="scientific">Sulfitobacter noctilucicola</name>
    <dbReference type="NCBI Taxonomy" id="1342301"/>
    <lineage>
        <taxon>Bacteria</taxon>
        <taxon>Pseudomonadati</taxon>
        <taxon>Pseudomonadota</taxon>
        <taxon>Alphaproteobacteria</taxon>
        <taxon>Rhodobacterales</taxon>
        <taxon>Roseobacteraceae</taxon>
        <taxon>Sulfitobacter</taxon>
    </lineage>
</organism>